<dbReference type="PANTHER" id="PTHR46621">
    <property type="entry name" value="SNRNA-ACTIVATING PROTEIN COMPLEX SUBUNIT 4"/>
    <property type="match status" value="1"/>
</dbReference>
<keyword evidence="8" id="KW-1185">Reference proteome</keyword>
<feature type="domain" description="Myb-like" evidence="5">
    <location>
        <begin position="68"/>
        <end position="118"/>
    </location>
</feature>
<name>A0ABR2H606_9EUKA</name>
<comment type="caution">
    <text evidence="7">The sequence shown here is derived from an EMBL/GenBank/DDBJ whole genome shotgun (WGS) entry which is preliminary data.</text>
</comment>
<reference evidence="7 8" key="1">
    <citation type="submission" date="2024-04" db="EMBL/GenBank/DDBJ databases">
        <title>Tritrichomonas musculus Genome.</title>
        <authorList>
            <person name="Alves-Ferreira E."/>
            <person name="Grigg M."/>
            <person name="Lorenzi H."/>
            <person name="Galac M."/>
        </authorList>
    </citation>
    <scope>NUCLEOTIDE SEQUENCE [LARGE SCALE GENOMIC DNA]</scope>
    <source>
        <strain evidence="7 8">EAF2021</strain>
    </source>
</reference>
<dbReference type="InterPro" id="IPR009057">
    <property type="entry name" value="Homeodomain-like_sf"/>
</dbReference>
<keyword evidence="4" id="KW-0539">Nucleus</keyword>
<evidence type="ECO:0000256" key="3">
    <source>
        <dbReference type="ARBA" id="ARBA00023163"/>
    </source>
</evidence>
<dbReference type="PROSITE" id="PS50090">
    <property type="entry name" value="MYB_LIKE"/>
    <property type="match status" value="2"/>
</dbReference>
<dbReference type="CDD" id="cd00167">
    <property type="entry name" value="SANT"/>
    <property type="match status" value="2"/>
</dbReference>
<evidence type="ECO:0000256" key="4">
    <source>
        <dbReference type="ARBA" id="ARBA00023242"/>
    </source>
</evidence>
<dbReference type="SMART" id="SM00717">
    <property type="entry name" value="SANT"/>
    <property type="match status" value="2"/>
</dbReference>
<feature type="domain" description="HTH myb-type" evidence="6">
    <location>
        <begin position="21"/>
        <end position="67"/>
    </location>
</feature>
<dbReference type="InterPro" id="IPR051575">
    <property type="entry name" value="Myb-like_DNA-bd"/>
</dbReference>
<dbReference type="SUPFAM" id="SSF46689">
    <property type="entry name" value="Homeodomain-like"/>
    <property type="match status" value="1"/>
</dbReference>
<dbReference type="InterPro" id="IPR017930">
    <property type="entry name" value="Myb_dom"/>
</dbReference>
<keyword evidence="3" id="KW-0804">Transcription</keyword>
<dbReference type="Proteomes" id="UP001470230">
    <property type="component" value="Unassembled WGS sequence"/>
</dbReference>
<gene>
    <name evidence="7" type="ORF">M9Y10_026600</name>
</gene>
<proteinExistence type="predicted"/>
<dbReference type="PROSITE" id="PS51294">
    <property type="entry name" value="HTH_MYB"/>
    <property type="match status" value="2"/>
</dbReference>
<feature type="domain" description="HTH myb-type" evidence="6">
    <location>
        <begin position="68"/>
        <end position="122"/>
    </location>
</feature>
<accession>A0ABR2H606</accession>
<evidence type="ECO:0000259" key="5">
    <source>
        <dbReference type="PROSITE" id="PS50090"/>
    </source>
</evidence>
<dbReference type="Gene3D" id="1.10.10.60">
    <property type="entry name" value="Homeodomain-like"/>
    <property type="match status" value="2"/>
</dbReference>
<keyword evidence="1" id="KW-0805">Transcription regulation</keyword>
<dbReference type="EMBL" id="JAPFFF010000040">
    <property type="protein sequence ID" value="KAK8841660.1"/>
    <property type="molecule type" value="Genomic_DNA"/>
</dbReference>
<dbReference type="Pfam" id="PF00249">
    <property type="entry name" value="Myb_DNA-binding"/>
    <property type="match status" value="2"/>
</dbReference>
<keyword evidence="2" id="KW-0238">DNA-binding</keyword>
<evidence type="ECO:0000256" key="1">
    <source>
        <dbReference type="ARBA" id="ARBA00023015"/>
    </source>
</evidence>
<feature type="domain" description="Myb-like" evidence="5">
    <location>
        <begin position="21"/>
        <end position="67"/>
    </location>
</feature>
<evidence type="ECO:0008006" key="9">
    <source>
        <dbReference type="Google" id="ProtNLM"/>
    </source>
</evidence>
<dbReference type="InterPro" id="IPR001005">
    <property type="entry name" value="SANT/Myb"/>
</dbReference>
<dbReference type="PANTHER" id="PTHR46621:SF1">
    <property type="entry name" value="SNRNA-ACTIVATING PROTEIN COMPLEX SUBUNIT 4"/>
    <property type="match status" value="1"/>
</dbReference>
<sequence length="170" mass="20050">MTVFIAEINPNDCRQISGKCRRKFTYVEDETLKYLIFEVGLQNWVKIAEYMPGRTAKQCRDRFCNYLSEPHRLGPWEKEEDDILLSILSMIGPKWVEISKHIPGRSGNDVKNRWHKHLCKKYPSLKEKYFLPFSKKEEEKVSSPIEKSPIEINSNYESYKKQYSIAALLV</sequence>
<evidence type="ECO:0000313" key="7">
    <source>
        <dbReference type="EMBL" id="KAK8841660.1"/>
    </source>
</evidence>
<evidence type="ECO:0000256" key="2">
    <source>
        <dbReference type="ARBA" id="ARBA00023125"/>
    </source>
</evidence>
<evidence type="ECO:0000259" key="6">
    <source>
        <dbReference type="PROSITE" id="PS51294"/>
    </source>
</evidence>
<protein>
    <recommendedName>
        <fullName evidence="9">Myb-like DNA-binding domain containing protein</fullName>
    </recommendedName>
</protein>
<organism evidence="7 8">
    <name type="scientific">Tritrichomonas musculus</name>
    <dbReference type="NCBI Taxonomy" id="1915356"/>
    <lineage>
        <taxon>Eukaryota</taxon>
        <taxon>Metamonada</taxon>
        <taxon>Parabasalia</taxon>
        <taxon>Tritrichomonadida</taxon>
        <taxon>Tritrichomonadidae</taxon>
        <taxon>Tritrichomonas</taxon>
    </lineage>
</organism>
<evidence type="ECO:0000313" key="8">
    <source>
        <dbReference type="Proteomes" id="UP001470230"/>
    </source>
</evidence>